<name>A0A5J5CZH9_9PERO</name>
<evidence type="ECO:0000313" key="2">
    <source>
        <dbReference type="Proteomes" id="UP000327493"/>
    </source>
</evidence>
<keyword evidence="2" id="KW-1185">Reference proteome</keyword>
<organism evidence="1 2">
    <name type="scientific">Etheostoma spectabile</name>
    <name type="common">orangethroat darter</name>
    <dbReference type="NCBI Taxonomy" id="54343"/>
    <lineage>
        <taxon>Eukaryota</taxon>
        <taxon>Metazoa</taxon>
        <taxon>Chordata</taxon>
        <taxon>Craniata</taxon>
        <taxon>Vertebrata</taxon>
        <taxon>Euteleostomi</taxon>
        <taxon>Actinopterygii</taxon>
        <taxon>Neopterygii</taxon>
        <taxon>Teleostei</taxon>
        <taxon>Neoteleostei</taxon>
        <taxon>Acanthomorphata</taxon>
        <taxon>Eupercaria</taxon>
        <taxon>Perciformes</taxon>
        <taxon>Percoidei</taxon>
        <taxon>Percidae</taxon>
        <taxon>Etheostomatinae</taxon>
        <taxon>Etheostoma</taxon>
    </lineage>
</organism>
<dbReference type="AlphaFoldDB" id="A0A5J5CZH9"/>
<gene>
    <name evidence="1" type="ORF">FQN60_007575</name>
</gene>
<accession>A0A5J5CZH9</accession>
<dbReference type="Proteomes" id="UP000327493">
    <property type="component" value="Chromosome 14"/>
</dbReference>
<dbReference type="EMBL" id="VOFY01000014">
    <property type="protein sequence ID" value="KAA8586006.1"/>
    <property type="molecule type" value="Genomic_DNA"/>
</dbReference>
<reference evidence="1 2" key="1">
    <citation type="submission" date="2019-08" db="EMBL/GenBank/DDBJ databases">
        <title>A chromosome-level genome assembly, high-density linkage maps, and genome scans reveal the genomic architecture of hybrid incompatibilities underlying speciation via character displacement in darters (Percidae: Etheostominae).</title>
        <authorList>
            <person name="Moran R.L."/>
            <person name="Catchen J.M."/>
            <person name="Fuller R.C."/>
        </authorList>
    </citation>
    <scope>NUCLEOTIDE SEQUENCE [LARGE SCALE GENOMIC DNA]</scope>
    <source>
        <strain evidence="1">EspeVRDwgs_2016</strain>
        <tissue evidence="1">Muscle</tissue>
    </source>
</reference>
<sequence>MEKESIISVLPLLLASDGFRSAGLVGGKESFVSVFTKKFIKAGMRILEIVTSRNSTFFSFPKQINRIFLKTHMDKTLIDGYEVEWGIRYLSEFDTSAGMQFGLTQREGEEDKTEMVKKKNDFSTKNTIAVNISLRQNEDMLKYASCGLAMAIKRYAGTAAKLPPFVAYLTESSLAFSKEKIGGSSPCHGSLRTTAADIHLSLTGSSEDMFYRIPLFEEPFILISEECPLPSRVVCTAASANIVQLQTSTNGTHQSGMYTNLNLFHSPQQHPRVIGSHTLEEMSVDGQNSASQHWTPVGDRISITLLAKNRQKCIWKFSLQSNTPLTGHWVALNWKVCQSITSMMGDTTLVLHRDATFIGKSKWHLSWATLSSSGSSQPFWHSQWESINTSTSPAALAAPSVRHPPTPRRLVLRIKRTASR</sequence>
<evidence type="ECO:0000313" key="1">
    <source>
        <dbReference type="EMBL" id="KAA8586006.1"/>
    </source>
</evidence>
<proteinExistence type="predicted"/>
<comment type="caution">
    <text evidence="1">The sequence shown here is derived from an EMBL/GenBank/DDBJ whole genome shotgun (WGS) entry which is preliminary data.</text>
</comment>
<protein>
    <submittedName>
        <fullName evidence="1">Uncharacterized protein</fullName>
    </submittedName>
</protein>